<evidence type="ECO:0000256" key="14">
    <source>
        <dbReference type="ARBA" id="ARBA00081013"/>
    </source>
</evidence>
<evidence type="ECO:0000256" key="6">
    <source>
        <dbReference type="ARBA" id="ARBA00023015"/>
    </source>
</evidence>
<keyword evidence="3" id="KW-0597">Phosphoprotein</keyword>
<evidence type="ECO:0000259" key="18">
    <source>
        <dbReference type="PROSITE" id="PS50053"/>
    </source>
</evidence>
<feature type="compositionally biased region" description="Polar residues" evidence="17">
    <location>
        <begin position="108"/>
        <end position="124"/>
    </location>
</feature>
<evidence type="ECO:0000256" key="4">
    <source>
        <dbReference type="ARBA" id="ARBA00022786"/>
    </source>
</evidence>
<evidence type="ECO:0000256" key="8">
    <source>
        <dbReference type="ARBA" id="ARBA00023242"/>
    </source>
</evidence>
<organism evidence="19 20">
    <name type="scientific">Paralvinella palmiformis</name>
    <dbReference type="NCBI Taxonomy" id="53620"/>
    <lineage>
        <taxon>Eukaryota</taxon>
        <taxon>Metazoa</taxon>
        <taxon>Spiralia</taxon>
        <taxon>Lophotrochozoa</taxon>
        <taxon>Annelida</taxon>
        <taxon>Polychaeta</taxon>
        <taxon>Sedentaria</taxon>
        <taxon>Canalipalpata</taxon>
        <taxon>Terebellida</taxon>
        <taxon>Terebelliformia</taxon>
        <taxon>Alvinellidae</taxon>
        <taxon>Paralvinella</taxon>
    </lineage>
</organism>
<dbReference type="PANTHER" id="PTHR13248">
    <property type="entry name" value="TRANSCRIPTION ELONGATION FACTOR B POLYPEPTIDE 2"/>
    <property type="match status" value="1"/>
</dbReference>
<dbReference type="EMBL" id="JAODUP010000057">
    <property type="protein sequence ID" value="KAK2164954.1"/>
    <property type="molecule type" value="Genomic_DNA"/>
</dbReference>
<comment type="subcellular location">
    <subcellularLocation>
        <location evidence="1">Nucleus</location>
    </subcellularLocation>
</comment>
<dbReference type="SUPFAM" id="SSF54236">
    <property type="entry name" value="Ubiquitin-like"/>
    <property type="match status" value="1"/>
</dbReference>
<evidence type="ECO:0000256" key="13">
    <source>
        <dbReference type="ARBA" id="ARBA00080438"/>
    </source>
</evidence>
<evidence type="ECO:0000256" key="11">
    <source>
        <dbReference type="ARBA" id="ARBA00074516"/>
    </source>
</evidence>
<comment type="function">
    <text evidence="9">SIII, also known as elongin, is a general transcription elongation factor that increases the RNA polymerase II transcription elongation past template-encoded arresting sites. Subunit A is transcriptionally active and its transcription activity is strongly enhanced by binding to the dimeric complex of the SIII regulatory subunits B and C (elongin BC complex). In embryonic stem cells, the elongin BC complex is recruited by EPOP to Polycomb group (PcG) target genes in order generate genomic region that display both active and repressive chromatin properties, an important feature of pluripotent stem cells.</text>
</comment>
<evidence type="ECO:0000256" key="5">
    <source>
        <dbReference type="ARBA" id="ARBA00022990"/>
    </source>
</evidence>
<feature type="domain" description="Ubiquitin-like" evidence="18">
    <location>
        <begin position="1"/>
        <end position="64"/>
    </location>
</feature>
<evidence type="ECO:0000256" key="1">
    <source>
        <dbReference type="ARBA" id="ARBA00004123"/>
    </source>
</evidence>
<comment type="pathway">
    <text evidence="2">Protein modification; protein ubiquitination.</text>
</comment>
<feature type="region of interest" description="Disordered" evidence="17">
    <location>
        <begin position="86"/>
        <end position="124"/>
    </location>
</feature>
<evidence type="ECO:0000313" key="20">
    <source>
        <dbReference type="Proteomes" id="UP001208570"/>
    </source>
</evidence>
<dbReference type="GO" id="GO:0070449">
    <property type="term" value="C:elongin complex"/>
    <property type="evidence" value="ECO:0007669"/>
    <property type="project" value="InterPro"/>
</dbReference>
<evidence type="ECO:0000256" key="3">
    <source>
        <dbReference type="ARBA" id="ARBA00022553"/>
    </source>
</evidence>
<sequence length="124" mass="13900">MDVFLMIRRKKTTIFMDAKESVTVMELKKMIQGIVKKKPEDMKLFKDEDPLEDMKTLGDCGFTSSQARAQAPATIGMAFRQDDGEFEHLEISPLSPPPELPDVMKPQESASHTQEQVSSPVAKS</sequence>
<name>A0AAD9K542_9ANNE</name>
<evidence type="ECO:0000256" key="16">
    <source>
        <dbReference type="ARBA" id="ARBA00093515"/>
    </source>
</evidence>
<keyword evidence="8" id="KW-0539">Nucleus</keyword>
<comment type="similarity">
    <text evidence="10">Belongs to the Elongin B family.</text>
</comment>
<proteinExistence type="inferred from homology"/>
<dbReference type="InterPro" id="IPR000626">
    <property type="entry name" value="Ubiquitin-like_dom"/>
</dbReference>
<keyword evidence="5" id="KW-0007">Acetylation</keyword>
<dbReference type="Gene3D" id="3.10.20.90">
    <property type="entry name" value="Phosphatidylinositol 3-kinase Catalytic Subunit, Chain A, domain 1"/>
    <property type="match status" value="1"/>
</dbReference>
<dbReference type="FunFam" id="3.10.20.90:FF:000108">
    <property type="entry name" value="Elongin-B"/>
    <property type="match status" value="1"/>
</dbReference>
<evidence type="ECO:0000313" key="19">
    <source>
        <dbReference type="EMBL" id="KAK2164954.1"/>
    </source>
</evidence>
<evidence type="ECO:0000256" key="17">
    <source>
        <dbReference type="SAM" id="MobiDB-lite"/>
    </source>
</evidence>
<gene>
    <name evidence="19" type="ORF">LSH36_57g07019</name>
</gene>
<keyword evidence="20" id="KW-1185">Reference proteome</keyword>
<reference evidence="19" key="1">
    <citation type="journal article" date="2023" name="Mol. Biol. Evol.">
        <title>Third-Generation Sequencing Reveals the Adaptive Role of the Epigenome in Three Deep-Sea Polychaetes.</title>
        <authorList>
            <person name="Perez M."/>
            <person name="Aroh O."/>
            <person name="Sun Y."/>
            <person name="Lan Y."/>
            <person name="Juniper S.K."/>
            <person name="Young C.R."/>
            <person name="Angers B."/>
            <person name="Qian P.Y."/>
        </authorList>
    </citation>
    <scope>NUCLEOTIDE SEQUENCE</scope>
    <source>
        <strain evidence="19">P08H-3</strain>
    </source>
</reference>
<dbReference type="GO" id="GO:0030891">
    <property type="term" value="C:VCB complex"/>
    <property type="evidence" value="ECO:0007669"/>
    <property type="project" value="InterPro"/>
</dbReference>
<dbReference type="PANTHER" id="PTHR13248:SF4">
    <property type="entry name" value="ELONGIN B"/>
    <property type="match status" value="1"/>
</dbReference>
<keyword evidence="6" id="KW-0805">Transcription regulation</keyword>
<dbReference type="GO" id="GO:0006368">
    <property type="term" value="P:transcription elongation by RNA polymerase II"/>
    <property type="evidence" value="ECO:0007669"/>
    <property type="project" value="InterPro"/>
</dbReference>
<evidence type="ECO:0000256" key="12">
    <source>
        <dbReference type="ARBA" id="ARBA00076690"/>
    </source>
</evidence>
<comment type="subunit">
    <text evidence="16">Heterotrimer of an A (ELOA, ELOA2 or ELOA3P), ELOB and ELOC subunit. The elongin BC complex interacts with EPOP; leading to recruit the elongin BC complex to Polycomb group (PcG) target genes, thereby restricting excessive activity of the PRC2/EED-EZH2 complex. Component of multiple cullin-RING E3 ubiquitin-protein ligase complexes composed of Elongin BC (ELOB and ELOC), a cullin (either CUL2 or CUL5), a catalytic subunit (either RBX1 or RNF7/RBX2), as well as a substrate adapter protein that can be either ASB2, ASB9, ASB11, KLHDC2, KLHDC3, KLHDC10, APPBP2, FEM1A, FEM1B, FEM1C, LRR1, PCMTD1, SOCS1, SOCS2, SOCS5, SPSB1, SPSB3, ELOA, VHL, WSB1 or RAB40C. As part of the Elongin BC E3 ubiquitin ligase complex; interacts with NRBP1. May also interact with DCUN1D1, DCUN1D2, DCUN1D3 and DCUN1D5. May form oligomers as a KLHDC2/KLHDC3-ELOB-ELOC complex; this interaction is autoinhibitory for the E3 ligase complex as the substrate-binding site of KLHDC2/KLHDC3 is blocked in the oligomer.</text>
</comment>
<evidence type="ECO:0000256" key="15">
    <source>
        <dbReference type="ARBA" id="ARBA00083653"/>
    </source>
</evidence>
<keyword evidence="7" id="KW-0804">Transcription</keyword>
<dbReference type="Pfam" id="PF00240">
    <property type="entry name" value="ubiquitin"/>
    <property type="match status" value="1"/>
</dbReference>
<evidence type="ECO:0000256" key="9">
    <source>
        <dbReference type="ARBA" id="ARBA00054216"/>
    </source>
</evidence>
<protein>
    <recommendedName>
        <fullName evidence="11">Elongin-B</fullName>
    </recommendedName>
    <alternativeName>
        <fullName evidence="14">Elongin 18 kDa subunit</fullName>
    </alternativeName>
    <alternativeName>
        <fullName evidence="12">RNA polymerase II transcription factor SIII subunit B</fullName>
    </alternativeName>
    <alternativeName>
        <fullName evidence="15">SIII p18</fullName>
    </alternativeName>
    <alternativeName>
        <fullName evidence="13">Transcription elongation factor B polypeptide 2</fullName>
    </alternativeName>
</protein>
<dbReference type="Proteomes" id="UP001208570">
    <property type="component" value="Unassembled WGS sequence"/>
</dbReference>
<dbReference type="CDD" id="cd01788">
    <property type="entry name" value="Ubl_ElonginB"/>
    <property type="match status" value="1"/>
</dbReference>
<dbReference type="InterPro" id="IPR039049">
    <property type="entry name" value="ELOB"/>
</dbReference>
<accession>A0AAD9K542</accession>
<evidence type="ECO:0000256" key="10">
    <source>
        <dbReference type="ARBA" id="ARBA00060803"/>
    </source>
</evidence>
<dbReference type="PROSITE" id="PS50053">
    <property type="entry name" value="UBIQUITIN_2"/>
    <property type="match status" value="1"/>
</dbReference>
<comment type="caution">
    <text evidence="19">The sequence shown here is derived from an EMBL/GenBank/DDBJ whole genome shotgun (WGS) entry which is preliminary data.</text>
</comment>
<evidence type="ECO:0000256" key="7">
    <source>
        <dbReference type="ARBA" id="ARBA00023163"/>
    </source>
</evidence>
<evidence type="ECO:0000256" key="2">
    <source>
        <dbReference type="ARBA" id="ARBA00004906"/>
    </source>
</evidence>
<dbReference type="AlphaFoldDB" id="A0AAD9K542"/>
<keyword evidence="4" id="KW-0833">Ubl conjugation pathway</keyword>
<dbReference type="InterPro" id="IPR029071">
    <property type="entry name" value="Ubiquitin-like_domsf"/>
</dbReference>